<dbReference type="Proteomes" id="UP000323317">
    <property type="component" value="Unassembled WGS sequence"/>
</dbReference>
<protein>
    <submittedName>
        <fullName evidence="1">Uncharacterized protein</fullName>
    </submittedName>
</protein>
<gene>
    <name evidence="1" type="ORF">FZC79_14100</name>
</gene>
<proteinExistence type="predicted"/>
<accession>A0A5D4KBQ0</accession>
<name>A0A5D4KBQ0_9BACI</name>
<dbReference type="RefSeq" id="WP_187442789.1">
    <property type="nucleotide sequence ID" value="NZ_JBNILU010000009.1"/>
</dbReference>
<sequence length="64" mass="7615">MMNQLITSFIVRCHVIESHQRDYRIKLTHVQGENEISFDSFEDAMNHIKQTVEGLQKLPEEDRK</sequence>
<evidence type="ECO:0000313" key="2">
    <source>
        <dbReference type="Proteomes" id="UP000323317"/>
    </source>
</evidence>
<organism evidence="1 2">
    <name type="scientific">Rossellomorea vietnamensis</name>
    <dbReference type="NCBI Taxonomy" id="218284"/>
    <lineage>
        <taxon>Bacteria</taxon>
        <taxon>Bacillati</taxon>
        <taxon>Bacillota</taxon>
        <taxon>Bacilli</taxon>
        <taxon>Bacillales</taxon>
        <taxon>Bacillaceae</taxon>
        <taxon>Rossellomorea</taxon>
    </lineage>
</organism>
<evidence type="ECO:0000313" key="1">
    <source>
        <dbReference type="EMBL" id="TYR74602.1"/>
    </source>
</evidence>
<comment type="caution">
    <text evidence="1">The sequence shown here is derived from an EMBL/GenBank/DDBJ whole genome shotgun (WGS) entry which is preliminary data.</text>
</comment>
<dbReference type="AlphaFoldDB" id="A0A5D4KBQ0"/>
<dbReference type="EMBL" id="VTEH01000011">
    <property type="protein sequence ID" value="TYR74602.1"/>
    <property type="molecule type" value="Genomic_DNA"/>
</dbReference>
<reference evidence="1 2" key="1">
    <citation type="submission" date="2019-08" db="EMBL/GenBank/DDBJ databases">
        <title>Bacillus genomes from the desert of Cuatro Cienegas, Coahuila.</title>
        <authorList>
            <person name="Olmedo-Alvarez G."/>
        </authorList>
    </citation>
    <scope>NUCLEOTIDE SEQUENCE [LARGE SCALE GENOMIC DNA]</scope>
    <source>
        <strain evidence="1 2">CH40_1T</strain>
    </source>
</reference>